<dbReference type="Proteomes" id="UP001500973">
    <property type="component" value="Unassembled WGS sequence"/>
</dbReference>
<dbReference type="Pfam" id="PF09348">
    <property type="entry name" value="DUF1990"/>
    <property type="match status" value="1"/>
</dbReference>
<dbReference type="InterPro" id="IPR018960">
    <property type="entry name" value="DUF1990"/>
</dbReference>
<dbReference type="InterPro" id="IPR014457">
    <property type="entry name" value="UCP010260"/>
</dbReference>
<sequence>MAGSRAPAFLQGGGTALGLGRMSVADFTYDHVGATREAGFCPPGFHPMHVRTRLGEGEEVFRRATEALLTWELHRELGVGVDAAADRAAPGVDVTITLAGVVKAPCRVVWTLEEHRKAGWAYGTLAGHPESGEESFVVDRTGDGTVWLTVEAFSRPARWYTRAGGPATRAFQTAYARRCGKTLRRLATAGLED</sequence>
<comment type="caution">
    <text evidence="2">The sequence shown here is derived from an EMBL/GenBank/DDBJ whole genome shotgun (WGS) entry which is preliminary data.</text>
</comment>
<evidence type="ECO:0000313" key="3">
    <source>
        <dbReference type="Proteomes" id="UP001500973"/>
    </source>
</evidence>
<evidence type="ECO:0000313" key="2">
    <source>
        <dbReference type="EMBL" id="GAA1421365.1"/>
    </source>
</evidence>
<keyword evidence="3" id="KW-1185">Reference proteome</keyword>
<feature type="domain" description="DUF1990" evidence="1">
    <location>
        <begin position="28"/>
        <end position="181"/>
    </location>
</feature>
<dbReference type="PANTHER" id="PTHR34202">
    <property type="entry name" value="UPF0548 PROTEIN"/>
    <property type="match status" value="1"/>
</dbReference>
<reference evidence="3" key="1">
    <citation type="journal article" date="2019" name="Int. J. Syst. Evol. Microbiol.">
        <title>The Global Catalogue of Microorganisms (GCM) 10K type strain sequencing project: providing services to taxonomists for standard genome sequencing and annotation.</title>
        <authorList>
            <consortium name="The Broad Institute Genomics Platform"/>
            <consortium name="The Broad Institute Genome Sequencing Center for Infectious Disease"/>
            <person name="Wu L."/>
            <person name="Ma J."/>
        </authorList>
    </citation>
    <scope>NUCLEOTIDE SEQUENCE [LARGE SCALE GENOMIC DNA]</scope>
    <source>
        <strain evidence="3">JCM 11756</strain>
    </source>
</reference>
<accession>A0ABP4JGJ4</accession>
<dbReference type="EMBL" id="BAAAIZ010000025">
    <property type="protein sequence ID" value="GAA1421365.1"/>
    <property type="molecule type" value="Genomic_DNA"/>
</dbReference>
<proteinExistence type="predicted"/>
<name>A0ABP4JGJ4_9ACTN</name>
<dbReference type="PANTHER" id="PTHR34202:SF1">
    <property type="entry name" value="UPF0548 PROTEIN"/>
    <property type="match status" value="1"/>
</dbReference>
<dbReference type="PIRSF" id="PIRSF010260">
    <property type="entry name" value="UCP010260"/>
    <property type="match status" value="1"/>
</dbReference>
<organism evidence="2 3">
    <name type="scientific">Streptomyces thermospinosisporus</name>
    <dbReference type="NCBI Taxonomy" id="161482"/>
    <lineage>
        <taxon>Bacteria</taxon>
        <taxon>Bacillati</taxon>
        <taxon>Actinomycetota</taxon>
        <taxon>Actinomycetes</taxon>
        <taxon>Kitasatosporales</taxon>
        <taxon>Streptomycetaceae</taxon>
        <taxon>Streptomyces</taxon>
    </lineage>
</organism>
<evidence type="ECO:0000259" key="1">
    <source>
        <dbReference type="Pfam" id="PF09348"/>
    </source>
</evidence>
<protein>
    <submittedName>
        <fullName evidence="2">DUF1990 domain-containing protein</fullName>
    </submittedName>
</protein>
<gene>
    <name evidence="2" type="ORF">GCM10009601_21300</name>
</gene>